<keyword evidence="2" id="KW-1185">Reference proteome</keyword>
<evidence type="ECO:0000313" key="2">
    <source>
        <dbReference type="Proteomes" id="UP000078200"/>
    </source>
</evidence>
<sequence>MFEEEPLICIEVKNEWFIVDQPQCQGVAIQLEPDGNSDALYEGIDLKDNMEVYKVKLEECMRLSRQVAKYGDSDSILKISLSEVHDKLTLTGIMLNANCPRYLLLLTKAVKSSLQYVATITTSLLKPQDDVEVYTYGKKNVNRQNFQRNLHAISPVANGSNKEQYTVYARYSGELAKSAG</sequence>
<reference evidence="1" key="1">
    <citation type="submission" date="2020-05" db="UniProtKB">
        <authorList>
            <consortium name="EnsemblMetazoa"/>
        </authorList>
    </citation>
    <scope>IDENTIFICATION</scope>
    <source>
        <strain evidence="1">TTRI</strain>
    </source>
</reference>
<dbReference type="Proteomes" id="UP000078200">
    <property type="component" value="Unassembled WGS sequence"/>
</dbReference>
<accession>A0A1A9VQK1</accession>
<name>A0A1A9VQK1_GLOAU</name>
<protein>
    <submittedName>
        <fullName evidence="1">Uncharacterized protein</fullName>
    </submittedName>
</protein>
<dbReference type="AlphaFoldDB" id="A0A1A9VQK1"/>
<evidence type="ECO:0000313" key="1">
    <source>
        <dbReference type="EnsemblMetazoa" id="GAUT044437-PA"/>
    </source>
</evidence>
<dbReference type="VEuPathDB" id="VectorBase:GAUT044437"/>
<dbReference type="EnsemblMetazoa" id="GAUT044437-RA">
    <property type="protein sequence ID" value="GAUT044437-PA"/>
    <property type="gene ID" value="GAUT044437"/>
</dbReference>
<proteinExistence type="predicted"/>
<organism evidence="1 2">
    <name type="scientific">Glossina austeni</name>
    <name type="common">Savannah tsetse fly</name>
    <dbReference type="NCBI Taxonomy" id="7395"/>
    <lineage>
        <taxon>Eukaryota</taxon>
        <taxon>Metazoa</taxon>
        <taxon>Ecdysozoa</taxon>
        <taxon>Arthropoda</taxon>
        <taxon>Hexapoda</taxon>
        <taxon>Insecta</taxon>
        <taxon>Pterygota</taxon>
        <taxon>Neoptera</taxon>
        <taxon>Endopterygota</taxon>
        <taxon>Diptera</taxon>
        <taxon>Brachycera</taxon>
        <taxon>Muscomorpha</taxon>
        <taxon>Hippoboscoidea</taxon>
        <taxon>Glossinidae</taxon>
        <taxon>Glossina</taxon>
    </lineage>
</organism>